<proteinExistence type="predicted"/>
<protein>
    <submittedName>
        <fullName evidence="1">Uncharacterized protein</fullName>
    </submittedName>
</protein>
<gene>
    <name evidence="1" type="ORF">PQ457_07895</name>
</gene>
<name>A0ABY7U1W9_9SPHN</name>
<organism evidence="1 2">
    <name type="scientific">Novosphingobium humi</name>
    <dbReference type="NCBI Taxonomy" id="2282397"/>
    <lineage>
        <taxon>Bacteria</taxon>
        <taxon>Pseudomonadati</taxon>
        <taxon>Pseudomonadota</taxon>
        <taxon>Alphaproteobacteria</taxon>
        <taxon>Sphingomonadales</taxon>
        <taxon>Sphingomonadaceae</taxon>
        <taxon>Novosphingobium</taxon>
    </lineage>
</organism>
<reference evidence="1 2" key="1">
    <citation type="submission" date="2023-02" db="EMBL/GenBank/DDBJ databases">
        <title>Genome sequence of Novosphingobium humi KACC 19094.</title>
        <authorList>
            <person name="Kim S."/>
            <person name="Heo J."/>
            <person name="Kwon S.-W."/>
        </authorList>
    </citation>
    <scope>NUCLEOTIDE SEQUENCE [LARGE SCALE GENOMIC DNA]</scope>
    <source>
        <strain evidence="1 2">KACC 19094</strain>
    </source>
</reference>
<evidence type="ECO:0000313" key="2">
    <source>
        <dbReference type="Proteomes" id="UP001218231"/>
    </source>
</evidence>
<dbReference type="RefSeq" id="WP_273619167.1">
    <property type="nucleotide sequence ID" value="NZ_CP117417.1"/>
</dbReference>
<sequence>MADFSPLASLAAPTGRAWDTILALLAALIATAVDHLDLITKLAALIVVLLTVWEKPTVQRLVERLRQSRGEKPDDVG</sequence>
<dbReference type="EMBL" id="CP117417">
    <property type="protein sequence ID" value="WCT78867.1"/>
    <property type="molecule type" value="Genomic_DNA"/>
</dbReference>
<evidence type="ECO:0000313" key="1">
    <source>
        <dbReference type="EMBL" id="WCT78867.1"/>
    </source>
</evidence>
<accession>A0ABY7U1W9</accession>
<dbReference type="Proteomes" id="UP001218231">
    <property type="component" value="Chromosome"/>
</dbReference>
<keyword evidence="2" id="KW-1185">Reference proteome</keyword>